<dbReference type="AlphaFoldDB" id="A0A139AJS7"/>
<dbReference type="Proteomes" id="UP000070544">
    <property type="component" value="Unassembled WGS sequence"/>
</dbReference>
<gene>
    <name evidence="1" type="ORF">M427DRAFT_55360</name>
</gene>
<keyword evidence="2" id="KW-1185">Reference proteome</keyword>
<dbReference type="EMBL" id="KQ965751">
    <property type="protein sequence ID" value="KXS16733.1"/>
    <property type="molecule type" value="Genomic_DNA"/>
</dbReference>
<evidence type="ECO:0000313" key="1">
    <source>
        <dbReference type="EMBL" id="KXS16733.1"/>
    </source>
</evidence>
<evidence type="ECO:0000313" key="2">
    <source>
        <dbReference type="Proteomes" id="UP000070544"/>
    </source>
</evidence>
<reference evidence="1 2" key="1">
    <citation type="journal article" date="2015" name="Genome Biol. Evol.">
        <title>Phylogenomic analyses indicate that early fungi evolved digesting cell walls of algal ancestors of land plants.</title>
        <authorList>
            <person name="Chang Y."/>
            <person name="Wang S."/>
            <person name="Sekimoto S."/>
            <person name="Aerts A.L."/>
            <person name="Choi C."/>
            <person name="Clum A."/>
            <person name="LaButti K.M."/>
            <person name="Lindquist E.A."/>
            <person name="Yee Ngan C."/>
            <person name="Ohm R.A."/>
            <person name="Salamov A.A."/>
            <person name="Grigoriev I.V."/>
            <person name="Spatafora J.W."/>
            <person name="Berbee M.L."/>
        </authorList>
    </citation>
    <scope>NUCLEOTIDE SEQUENCE [LARGE SCALE GENOMIC DNA]</scope>
    <source>
        <strain evidence="1 2">JEL478</strain>
    </source>
</reference>
<sequence length="251" mass="28266">MTTEISDWFLRSFKDELACARLGIASFESLRNLPIELQEKVRQIHAEFEEEVDTAREWCNDAAVFLGLQGVEAEIVSYSKVIHYYVRNSRTMAERRDPALSFSNPLPLLGPEFFGGRSLTPRTKATPLEKPRPKSIFASLARNPGMDAVEGASCMIVDPDLYFYRTRSARTMEEEDTSDTLKPTNSVFLRSCPNGHPLLPVTRESYGDLRRVFGKGGGPVVMGIRQTCSDVDECGWEYKTHNVKSKMSSLL</sequence>
<dbReference type="OrthoDB" id="10338415at2759"/>
<protein>
    <submittedName>
        <fullName evidence="1">Uncharacterized protein</fullName>
    </submittedName>
</protein>
<accession>A0A139AJS7</accession>
<organism evidence="1 2">
    <name type="scientific">Gonapodya prolifera (strain JEL478)</name>
    <name type="common">Monoblepharis prolifera</name>
    <dbReference type="NCBI Taxonomy" id="1344416"/>
    <lineage>
        <taxon>Eukaryota</taxon>
        <taxon>Fungi</taxon>
        <taxon>Fungi incertae sedis</taxon>
        <taxon>Chytridiomycota</taxon>
        <taxon>Chytridiomycota incertae sedis</taxon>
        <taxon>Monoblepharidomycetes</taxon>
        <taxon>Monoblepharidales</taxon>
        <taxon>Gonapodyaceae</taxon>
        <taxon>Gonapodya</taxon>
    </lineage>
</organism>
<name>A0A139AJS7_GONPJ</name>
<proteinExistence type="predicted"/>